<dbReference type="PANTHER" id="PTHR33627">
    <property type="entry name" value="TRANSPOSASE"/>
    <property type="match status" value="1"/>
</dbReference>
<reference evidence="3 4" key="1">
    <citation type="submission" date="2017-06" db="EMBL/GenBank/DDBJ databases">
        <authorList>
            <person name="Kim H.J."/>
            <person name="Triplett B.A."/>
        </authorList>
    </citation>
    <scope>NUCLEOTIDE SEQUENCE [LARGE SCALE GENOMIC DNA]</scope>
    <source>
        <strain evidence="3 4">CGMCC 4.2132</strain>
    </source>
</reference>
<dbReference type="InterPro" id="IPR012337">
    <property type="entry name" value="RNaseH-like_sf"/>
</dbReference>
<feature type="domain" description="Transposase IS701-like DDE" evidence="2">
    <location>
        <begin position="34"/>
        <end position="239"/>
    </location>
</feature>
<dbReference type="Pfam" id="PF13546">
    <property type="entry name" value="DDE_5"/>
    <property type="match status" value="1"/>
</dbReference>
<dbReference type="Proteomes" id="UP000198282">
    <property type="component" value="Unassembled WGS sequence"/>
</dbReference>
<evidence type="ECO:0000259" key="2">
    <source>
        <dbReference type="Pfam" id="PF13546"/>
    </source>
</evidence>
<dbReference type="NCBIfam" id="NF033540">
    <property type="entry name" value="transpos_IS701"/>
    <property type="match status" value="1"/>
</dbReference>
<name>A0A239ANV3_9ACTN</name>
<evidence type="ECO:0000256" key="1">
    <source>
        <dbReference type="SAM" id="MobiDB-lite"/>
    </source>
</evidence>
<sequence length="410" mass="45136">MVHRLCVTCRLTYDLVVSWDVELTALTERITGPLFTRPEPRQTFSDLVRALLADVPRKNSWQLADHVGHRTAYRFEWLLNGAKWDADALRDEIRSYVLKHLGRDDGVLIADDTQAIKKGGKSVGVAPQYCGATGQVENCQVMPMLAYASSAGHTFINRRLYLPESWVDDADRRAAAGVPAHVTFTKPHQVIAMLTEELIAGTPFGYFCADSGYGRDPALRAFCHEEEIAYVMAVPVDLPLIAVQGTAEPLGHVLDRLLARGGVGLWERRSCGAGTKGARLYDWAAVAVAVKDQLPTCGFAHTVLIRRSIADPAEVEFFLAHAPTGTAITELIKTAGLRWKIEENNQSGKDLLGLTQYQVRKWAPWHRHVTTAMLALAFLAVTRASLPTDPADAPPRANQGKDRPPPEKTS</sequence>
<organism evidence="3 4">
    <name type="scientific">Streptosporangium subroseum</name>
    <dbReference type="NCBI Taxonomy" id="106412"/>
    <lineage>
        <taxon>Bacteria</taxon>
        <taxon>Bacillati</taxon>
        <taxon>Actinomycetota</taxon>
        <taxon>Actinomycetes</taxon>
        <taxon>Streptosporangiales</taxon>
        <taxon>Streptosporangiaceae</taxon>
        <taxon>Streptosporangium</taxon>
    </lineage>
</organism>
<gene>
    <name evidence="3" type="ORF">SAMN05216276_100255</name>
</gene>
<feature type="region of interest" description="Disordered" evidence="1">
    <location>
        <begin position="387"/>
        <end position="410"/>
    </location>
</feature>
<dbReference type="SUPFAM" id="SSF53098">
    <property type="entry name" value="Ribonuclease H-like"/>
    <property type="match status" value="1"/>
</dbReference>
<accession>A0A239ANV3</accession>
<dbReference type="AlphaFoldDB" id="A0A239ANV3"/>
<protein>
    <submittedName>
        <fullName evidence="3">SRSO17 transposase</fullName>
    </submittedName>
</protein>
<proteinExistence type="predicted"/>
<keyword evidence="4" id="KW-1185">Reference proteome</keyword>
<dbReference type="InterPro" id="IPR039365">
    <property type="entry name" value="IS701-like"/>
</dbReference>
<evidence type="ECO:0000313" key="3">
    <source>
        <dbReference type="EMBL" id="SNR97210.1"/>
    </source>
</evidence>
<dbReference type="EMBL" id="FZOD01000002">
    <property type="protein sequence ID" value="SNR97210.1"/>
    <property type="molecule type" value="Genomic_DNA"/>
</dbReference>
<feature type="compositionally biased region" description="Basic and acidic residues" evidence="1">
    <location>
        <begin position="399"/>
        <end position="410"/>
    </location>
</feature>
<evidence type="ECO:0000313" key="4">
    <source>
        <dbReference type="Proteomes" id="UP000198282"/>
    </source>
</evidence>
<dbReference type="PANTHER" id="PTHR33627:SF1">
    <property type="entry name" value="TRANSPOSASE"/>
    <property type="match status" value="1"/>
</dbReference>
<dbReference type="InterPro" id="IPR038721">
    <property type="entry name" value="IS701-like_DDE_dom"/>
</dbReference>